<dbReference type="InterPro" id="IPR039361">
    <property type="entry name" value="Cyclin"/>
</dbReference>
<dbReference type="AlphaFoldDB" id="A0A8S1MF06"/>
<protein>
    <recommendedName>
        <fullName evidence="2">Cyclin-like domain-containing protein</fullName>
    </recommendedName>
</protein>
<comment type="caution">
    <text evidence="3">The sequence shown here is derived from an EMBL/GenBank/DDBJ whole genome shotgun (WGS) entry which is preliminary data.</text>
</comment>
<comment type="similarity">
    <text evidence="1">Belongs to the cyclin family.</text>
</comment>
<dbReference type="Pfam" id="PF00134">
    <property type="entry name" value="Cyclin_N"/>
    <property type="match status" value="1"/>
</dbReference>
<dbReference type="PANTHER" id="PTHR10177">
    <property type="entry name" value="CYCLINS"/>
    <property type="match status" value="1"/>
</dbReference>
<name>A0A8S1MF06_9CILI</name>
<evidence type="ECO:0000259" key="2">
    <source>
        <dbReference type="SMART" id="SM00385"/>
    </source>
</evidence>
<evidence type="ECO:0000256" key="1">
    <source>
        <dbReference type="RuleBase" id="RU000383"/>
    </source>
</evidence>
<proteinExistence type="inferred from homology"/>
<evidence type="ECO:0000313" key="4">
    <source>
        <dbReference type="Proteomes" id="UP000692954"/>
    </source>
</evidence>
<keyword evidence="1" id="KW-0195">Cyclin</keyword>
<sequence length="325" mass="39114">MNFQTKFLLKKGVIALPKHLRTKSVLSDISNLQTHREQSIISKRRNAIVPVNQQDDDPAQELLISKPQKIYQLELKSIYEEEILEKEYQEDINYKRINNLIQHKFTQEQYEQLIDWMLATVKRYQKMSYNTLFHCVELLDIFLCNTKGFIAEDLQLIGSCCIYLSSKFHDISPIFIEDIIVDICQEAYTIHDFLSMEYTICRKLQFNLHLHTAFEYFEKLFFNLKPFLLQFYENYQINYMKLNALELLQYSIIAYEFREITHYNKAIACIFEVIKKTDKRIIQKLLELLNHLEINFNSIQLNATEFKKFQTMNKERYLCINNYFY</sequence>
<evidence type="ECO:0000313" key="3">
    <source>
        <dbReference type="EMBL" id="CAD8077202.1"/>
    </source>
</evidence>
<feature type="domain" description="Cyclin-like" evidence="2">
    <location>
        <begin position="115"/>
        <end position="202"/>
    </location>
</feature>
<accession>A0A8S1MF06</accession>
<gene>
    <name evidence="3" type="ORF">PSON_ATCC_30995.1.T0360004</name>
</gene>
<reference evidence="3" key="1">
    <citation type="submission" date="2021-01" db="EMBL/GenBank/DDBJ databases">
        <authorList>
            <consortium name="Genoscope - CEA"/>
            <person name="William W."/>
        </authorList>
    </citation>
    <scope>NUCLEOTIDE SEQUENCE</scope>
</reference>
<organism evidence="3 4">
    <name type="scientific">Paramecium sonneborni</name>
    <dbReference type="NCBI Taxonomy" id="65129"/>
    <lineage>
        <taxon>Eukaryota</taxon>
        <taxon>Sar</taxon>
        <taxon>Alveolata</taxon>
        <taxon>Ciliophora</taxon>
        <taxon>Intramacronucleata</taxon>
        <taxon>Oligohymenophorea</taxon>
        <taxon>Peniculida</taxon>
        <taxon>Parameciidae</taxon>
        <taxon>Paramecium</taxon>
    </lineage>
</organism>
<dbReference type="InterPro" id="IPR006671">
    <property type="entry name" value="Cyclin_N"/>
</dbReference>
<dbReference type="EMBL" id="CAJJDN010000036">
    <property type="protein sequence ID" value="CAD8077202.1"/>
    <property type="molecule type" value="Genomic_DNA"/>
</dbReference>
<dbReference type="SMART" id="SM00385">
    <property type="entry name" value="CYCLIN"/>
    <property type="match status" value="1"/>
</dbReference>
<keyword evidence="4" id="KW-1185">Reference proteome</keyword>
<dbReference type="OrthoDB" id="297638at2759"/>
<dbReference type="FunFam" id="1.10.472.10:FF:000279">
    <property type="entry name" value="Cyclin, N-terminal domain containing protein"/>
    <property type="match status" value="1"/>
</dbReference>
<dbReference type="InterPro" id="IPR013763">
    <property type="entry name" value="Cyclin-like_dom"/>
</dbReference>
<dbReference type="Proteomes" id="UP000692954">
    <property type="component" value="Unassembled WGS sequence"/>
</dbReference>